<dbReference type="EMBL" id="JACYGY010000005">
    <property type="protein sequence ID" value="MBE9466657.1"/>
    <property type="molecule type" value="Genomic_DNA"/>
</dbReference>
<dbReference type="RefSeq" id="WP_194124942.1">
    <property type="nucleotide sequence ID" value="NZ_JACYGY010000005.1"/>
</dbReference>
<evidence type="ECO:0000259" key="4">
    <source>
        <dbReference type="SMART" id="SM00421"/>
    </source>
</evidence>
<dbReference type="PRINTS" id="PR00038">
    <property type="entry name" value="HTHLUXR"/>
</dbReference>
<keyword evidence="2" id="KW-0238">DNA-binding</keyword>
<dbReference type="Gene3D" id="3.40.50.2300">
    <property type="match status" value="1"/>
</dbReference>
<evidence type="ECO:0000313" key="5">
    <source>
        <dbReference type="EMBL" id="MBE9466657.1"/>
    </source>
</evidence>
<dbReference type="InterPro" id="IPR011006">
    <property type="entry name" value="CheY-like_superfamily"/>
</dbReference>
<keyword evidence="6" id="KW-1185">Reference proteome</keyword>
<proteinExistence type="predicted"/>
<protein>
    <submittedName>
        <fullName evidence="5">Response regulator transcription factor</fullName>
    </submittedName>
</protein>
<evidence type="ECO:0000313" key="6">
    <source>
        <dbReference type="Proteomes" id="UP000634134"/>
    </source>
</evidence>
<accession>A0ABR9WMD6</accession>
<organism evidence="5 6">
    <name type="scientific">Dyadobacter subterraneus</name>
    <dbReference type="NCBI Taxonomy" id="2773304"/>
    <lineage>
        <taxon>Bacteria</taxon>
        <taxon>Pseudomonadati</taxon>
        <taxon>Bacteroidota</taxon>
        <taxon>Cytophagia</taxon>
        <taxon>Cytophagales</taxon>
        <taxon>Spirosomataceae</taxon>
        <taxon>Dyadobacter</taxon>
    </lineage>
</organism>
<dbReference type="SUPFAM" id="SSF52172">
    <property type="entry name" value="CheY-like"/>
    <property type="match status" value="1"/>
</dbReference>
<dbReference type="PANTHER" id="PTHR44688">
    <property type="entry name" value="DNA-BINDING TRANSCRIPTIONAL ACTIVATOR DEVR_DOSR"/>
    <property type="match status" value="1"/>
</dbReference>
<dbReference type="SMART" id="SM00421">
    <property type="entry name" value="HTH_LUXR"/>
    <property type="match status" value="1"/>
</dbReference>
<feature type="domain" description="HTH luxR-type" evidence="4">
    <location>
        <begin position="126"/>
        <end position="183"/>
    </location>
</feature>
<keyword evidence="1" id="KW-0805">Transcription regulation</keyword>
<dbReference type="SUPFAM" id="SSF46894">
    <property type="entry name" value="C-terminal effector domain of the bipartite response regulators"/>
    <property type="match status" value="1"/>
</dbReference>
<evidence type="ECO:0000256" key="3">
    <source>
        <dbReference type="ARBA" id="ARBA00023163"/>
    </source>
</evidence>
<dbReference type="InterPro" id="IPR000792">
    <property type="entry name" value="Tscrpt_reg_LuxR_C"/>
</dbReference>
<sequence>MLKEINGEIEFYEASSVTEHLRSNIILKTPLIFLGINVDNAHQNIIKDLGALRTQYQDAPILLLVEGVNEKIITHYLKAGASGFQFKHNDPSRIISYVKLAVEGNLPLDIKNLMSKDEMLAFQDTGFLLTAREYEIAKLLSQFKKQAEIARQLGLSQQTVSQAKVKIFKKLNIDNAIKLSQVMSYILVKP</sequence>
<dbReference type="Pfam" id="PF00196">
    <property type="entry name" value="GerE"/>
    <property type="match status" value="1"/>
</dbReference>
<dbReference type="Proteomes" id="UP000634134">
    <property type="component" value="Unassembled WGS sequence"/>
</dbReference>
<evidence type="ECO:0000256" key="1">
    <source>
        <dbReference type="ARBA" id="ARBA00023015"/>
    </source>
</evidence>
<dbReference type="InterPro" id="IPR016032">
    <property type="entry name" value="Sig_transdc_resp-reg_C-effctor"/>
</dbReference>
<dbReference type="PANTHER" id="PTHR44688:SF16">
    <property type="entry name" value="DNA-BINDING TRANSCRIPTIONAL ACTIVATOR DEVR_DOSR"/>
    <property type="match status" value="1"/>
</dbReference>
<evidence type="ECO:0000256" key="2">
    <source>
        <dbReference type="ARBA" id="ARBA00023125"/>
    </source>
</evidence>
<keyword evidence="3" id="KW-0804">Transcription</keyword>
<reference evidence="6" key="1">
    <citation type="submission" date="2023-07" db="EMBL/GenBank/DDBJ databases">
        <title>Dyadobacter sp. nov 'subterranea' isolated from contaminted grondwater.</title>
        <authorList>
            <person name="Szabo I."/>
            <person name="Al-Omari J."/>
            <person name="Szerdahelyi S.G."/>
            <person name="Rado J."/>
        </authorList>
    </citation>
    <scope>NUCLEOTIDE SEQUENCE [LARGE SCALE GENOMIC DNA]</scope>
    <source>
        <strain evidence="6">UP-52</strain>
    </source>
</reference>
<name>A0ABR9WMD6_9BACT</name>
<comment type="caution">
    <text evidence="5">The sequence shown here is derived from an EMBL/GenBank/DDBJ whole genome shotgun (WGS) entry which is preliminary data.</text>
</comment>
<gene>
    <name evidence="5" type="ORF">IEE83_32755</name>
</gene>